<dbReference type="InterPro" id="IPR011650">
    <property type="entry name" value="Peptidase_M20_dimer"/>
</dbReference>
<organism evidence="5 6">
    <name type="scientific">Myxococcus xanthus (strain DK1622)</name>
    <dbReference type="NCBI Taxonomy" id="246197"/>
    <lineage>
        <taxon>Bacteria</taxon>
        <taxon>Pseudomonadati</taxon>
        <taxon>Myxococcota</taxon>
        <taxon>Myxococcia</taxon>
        <taxon>Myxococcales</taxon>
        <taxon>Cystobacterineae</taxon>
        <taxon>Myxococcaceae</taxon>
        <taxon>Myxococcus</taxon>
    </lineage>
</organism>
<dbReference type="KEGG" id="mxa:MXAN_0543"/>
<dbReference type="GO" id="GO:0046872">
    <property type="term" value="F:metal ion binding"/>
    <property type="evidence" value="ECO:0007669"/>
    <property type="project" value="UniProtKB-KW"/>
</dbReference>
<evidence type="ECO:0000259" key="4">
    <source>
        <dbReference type="Pfam" id="PF07687"/>
    </source>
</evidence>
<dbReference type="InterPro" id="IPR051458">
    <property type="entry name" value="Cyt/Met_Dipeptidase"/>
</dbReference>
<dbReference type="STRING" id="246197.MXAN_0543"/>
<dbReference type="Proteomes" id="UP000002402">
    <property type="component" value="Chromosome"/>
</dbReference>
<dbReference type="GO" id="GO:0006508">
    <property type="term" value="P:proteolysis"/>
    <property type="evidence" value="ECO:0007669"/>
    <property type="project" value="UniProtKB-KW"/>
</dbReference>
<keyword evidence="6" id="KW-1185">Reference proteome</keyword>
<evidence type="ECO:0000256" key="2">
    <source>
        <dbReference type="ARBA" id="ARBA00022723"/>
    </source>
</evidence>
<dbReference type="eggNOG" id="COG0624">
    <property type="taxonomic scope" value="Bacteria"/>
</dbReference>
<evidence type="ECO:0000313" key="6">
    <source>
        <dbReference type="Proteomes" id="UP000002402"/>
    </source>
</evidence>
<name>Q1DEW1_MYXXD</name>
<evidence type="ECO:0000256" key="1">
    <source>
        <dbReference type="ARBA" id="ARBA00022670"/>
    </source>
</evidence>
<dbReference type="CDD" id="cd05682">
    <property type="entry name" value="M20_dipept_dapE"/>
    <property type="match status" value="1"/>
</dbReference>
<feature type="domain" description="Peptidase M20 dimerisation" evidence="4">
    <location>
        <begin position="261"/>
        <end position="417"/>
    </location>
</feature>
<evidence type="ECO:0000313" key="5">
    <source>
        <dbReference type="EMBL" id="ABF91458.1"/>
    </source>
</evidence>
<keyword evidence="1" id="KW-0645">Protease</keyword>
<dbReference type="InterPro" id="IPR002933">
    <property type="entry name" value="Peptidase_M20"/>
</dbReference>
<dbReference type="Gene3D" id="3.40.630.10">
    <property type="entry name" value="Zn peptidases"/>
    <property type="match status" value="1"/>
</dbReference>
<dbReference type="MEROPS" id="M20.A18"/>
<dbReference type="PANTHER" id="PTHR43270">
    <property type="entry name" value="BETA-ALA-HIS DIPEPTIDASE"/>
    <property type="match status" value="1"/>
</dbReference>
<sequence length="526" mass="57128">MAPAPVLPGVPGWGVFSASDGGHQRHPASWWIPAVDRGPSPVFWIRPDMAMNVQTATDSSDRIWEQEILPALERYIRIPNKSPAFDPDWVRSGHMEAAVQLVADWCLAQAQHLPGLVLEVVRLKDEKGRERTPVIYMEVPGTKGDDTILLYGHLDKQPEMTGWREGLTPWTPVREGDKLYGRGGADDGYSAFASLTAIRLLREQGLPHARCVVLIEACEESGSYDLPAYIEALAPRIGKPSLVVCLDSGCANYEQLWMTTSLRGMVAGNLRVDVLTEGVHSGDASGIVPSSFRVLRQVLSRVEEEGTGKVLVEALHTQIPEARRDQARAAAKVLGEEVFTKFPWVPGIRPMSDDGAELVLNRTWRPALSVTGVDGMPALNSAGNVLRPFTTVKLSMRIPPRVDPKAAMDALTQTLVKDPPYGATVTFEGEKSSTGWDAPPLASWLSNAVESASATYFGRPAMAMGEGGTIPFMGMLGERFPEAQFLITGLLGPGSNAHGPNEFLHIPTGKKLTCCVASVIADHFKR</sequence>
<dbReference type="Gene3D" id="3.30.70.360">
    <property type="match status" value="1"/>
</dbReference>
<dbReference type="Pfam" id="PF01546">
    <property type="entry name" value="Peptidase_M20"/>
    <property type="match status" value="1"/>
</dbReference>
<dbReference type="HOGENOM" id="CLU_029469_0_0_7"/>
<dbReference type="PANTHER" id="PTHR43270:SF4">
    <property type="entry name" value="CARNOSINE DIPEPTIDASE 2, ISOFORM A"/>
    <property type="match status" value="1"/>
</dbReference>
<evidence type="ECO:0000256" key="3">
    <source>
        <dbReference type="ARBA" id="ARBA00022801"/>
    </source>
</evidence>
<dbReference type="EnsemblBacteria" id="ABF91458">
    <property type="protein sequence ID" value="ABF91458"/>
    <property type="gene ID" value="MXAN_0543"/>
</dbReference>
<dbReference type="SUPFAM" id="SSF53187">
    <property type="entry name" value="Zn-dependent exopeptidases"/>
    <property type="match status" value="1"/>
</dbReference>
<proteinExistence type="predicted"/>
<dbReference type="EC" id="3.4.-.-" evidence="5"/>
<keyword evidence="3 5" id="KW-0378">Hydrolase</keyword>
<keyword evidence="2" id="KW-0479">Metal-binding</keyword>
<accession>Q1DEW1</accession>
<dbReference type="Pfam" id="PF07687">
    <property type="entry name" value="M20_dimer"/>
    <property type="match status" value="1"/>
</dbReference>
<dbReference type="GO" id="GO:0004180">
    <property type="term" value="F:carboxypeptidase activity"/>
    <property type="evidence" value="ECO:0007669"/>
    <property type="project" value="UniProtKB-KW"/>
</dbReference>
<keyword evidence="5" id="KW-0121">Carboxypeptidase</keyword>
<dbReference type="EMBL" id="CP000113">
    <property type="protein sequence ID" value="ABF91458.1"/>
    <property type="molecule type" value="Genomic_DNA"/>
</dbReference>
<dbReference type="AlphaFoldDB" id="Q1DEW1"/>
<reference evidence="5 6" key="1">
    <citation type="journal article" date="2006" name="Proc. Natl. Acad. Sci. U.S.A.">
        <title>Evolution of sensory complexity recorded in a myxobacterial genome.</title>
        <authorList>
            <person name="Goldman B.S."/>
            <person name="Nierman W.C."/>
            <person name="Kaiser D."/>
            <person name="Slater S.C."/>
            <person name="Durkin A.S."/>
            <person name="Eisen J.A."/>
            <person name="Ronning C.M."/>
            <person name="Barbazuk W.B."/>
            <person name="Blanchard M."/>
            <person name="Field C."/>
            <person name="Halling C."/>
            <person name="Hinkle G."/>
            <person name="Iartchuk O."/>
            <person name="Kim H.S."/>
            <person name="Mackenzie C."/>
            <person name="Madupu R."/>
            <person name="Miller N."/>
            <person name="Shvartsbeyn A."/>
            <person name="Sullivan S.A."/>
            <person name="Vaudin M."/>
            <person name="Wiegand R."/>
            <person name="Kaplan H.B."/>
        </authorList>
    </citation>
    <scope>NUCLEOTIDE SEQUENCE [LARGE SCALE GENOMIC DNA]</scope>
    <source>
        <strain evidence="6">DK1622</strain>
    </source>
</reference>
<dbReference type="OrthoDB" id="5443984at2"/>
<protein>
    <submittedName>
        <fullName evidence="5">Peptidase, M20 (Glutamate carboxypeptidase) family</fullName>
        <ecNumber evidence="5">3.4.-.-</ecNumber>
    </submittedName>
</protein>
<gene>
    <name evidence="5" type="ordered locus">MXAN_0543</name>
</gene>